<dbReference type="SUPFAM" id="SSF52540">
    <property type="entry name" value="P-loop containing nucleoside triphosphate hydrolases"/>
    <property type="match status" value="1"/>
</dbReference>
<dbReference type="Proteomes" id="UP000643279">
    <property type="component" value="Unassembled WGS sequence"/>
</dbReference>
<accession>A0ABQ2AI91</accession>
<protein>
    <submittedName>
        <fullName evidence="2">GTPase</fullName>
    </submittedName>
</protein>
<dbReference type="InterPro" id="IPR027417">
    <property type="entry name" value="P-loop_NTPase"/>
</dbReference>
<dbReference type="PANTHER" id="PTHR43681">
    <property type="entry name" value="TRANSMEMBRANE GTPASE FZO"/>
    <property type="match status" value="1"/>
</dbReference>
<dbReference type="RefSeq" id="WP_188570100.1">
    <property type="nucleotide sequence ID" value="NZ_BMFW01000002.1"/>
</dbReference>
<reference evidence="3" key="1">
    <citation type="journal article" date="2019" name="Int. J. Syst. Evol. Microbiol.">
        <title>The Global Catalogue of Microorganisms (GCM) 10K type strain sequencing project: providing services to taxonomists for standard genome sequencing and annotation.</title>
        <authorList>
            <consortium name="The Broad Institute Genomics Platform"/>
            <consortium name="The Broad Institute Genome Sequencing Center for Infectious Disease"/>
            <person name="Wu L."/>
            <person name="Ma J."/>
        </authorList>
    </citation>
    <scope>NUCLEOTIDE SEQUENCE [LARGE SCALE GENOMIC DNA]</scope>
    <source>
        <strain evidence="3">CGMCC 1.12778</strain>
    </source>
</reference>
<dbReference type="Gene3D" id="3.40.50.300">
    <property type="entry name" value="P-loop containing nucleotide triphosphate hydrolases"/>
    <property type="match status" value="1"/>
</dbReference>
<dbReference type="PANTHER" id="PTHR43681:SF1">
    <property type="entry name" value="SARCALUMENIN"/>
    <property type="match status" value="1"/>
</dbReference>
<dbReference type="Pfam" id="PF00350">
    <property type="entry name" value="Dynamin_N"/>
    <property type="match status" value="1"/>
</dbReference>
<feature type="domain" description="Dynamin N-terminal" evidence="1">
    <location>
        <begin position="43"/>
        <end position="187"/>
    </location>
</feature>
<proteinExistence type="predicted"/>
<evidence type="ECO:0000259" key="1">
    <source>
        <dbReference type="Pfam" id="PF00350"/>
    </source>
</evidence>
<evidence type="ECO:0000313" key="3">
    <source>
        <dbReference type="Proteomes" id="UP000643279"/>
    </source>
</evidence>
<evidence type="ECO:0000313" key="2">
    <source>
        <dbReference type="EMBL" id="GGH90639.1"/>
    </source>
</evidence>
<dbReference type="InterPro" id="IPR045063">
    <property type="entry name" value="Dynamin_N"/>
</dbReference>
<sequence length="507" mass="54406">MTASTTAGAAALIREALEVYGDDPQATEALQDYARRLAEPLRVAVAGMVKAGKSTLLNAIIGEEIAPTDTGECTRILTWYRHGHTPRITLHPTAGEPRNLPLKRVDGRLVFVLDGVRAEEVEWLDVEWPSPALQAMTLIDTPGIASLSQDVSARSVRFLTPEDSPSEADAVIYLMRHMHASDLRFLESFRDTEAGRSGTVNAIAVLSRADEVGAGRIDSLLSAAGIAERYSRDPNLRKLALGVVPVAGLLAQSARTLRQPDFEALQLLATLDRAARERMMLSADRFRRSTEPAGLTEDARASLLERYGLFGIRLAVVLIRNGFTEPTPLAHELARRSGLDPLLEVLGLQFQARAGALKARTALAAVGNLLDSRPRQGTDRLAASLERLQANAHEFRELRLLAALRTTGVGLAPELAADAEQLIGGCGAAASRRLGVAPDSGPEVLAAEARRRLVRWRGAAESPLTARSALEACRVVIRSCEGILADCTGRDRMGPAAAVSAGRARST</sequence>
<comment type="caution">
    <text evidence="2">The sequence shown here is derived from an EMBL/GenBank/DDBJ whole genome shotgun (WGS) entry which is preliminary data.</text>
</comment>
<dbReference type="InterPro" id="IPR051943">
    <property type="entry name" value="TRAFAC_Dynamin-like_GTPase"/>
</dbReference>
<name>A0ABQ2AI91_9MICC</name>
<gene>
    <name evidence="2" type="ORF">GCM10007170_04880</name>
</gene>
<keyword evidence="3" id="KW-1185">Reference proteome</keyword>
<organism evidence="2 3">
    <name type="scientific">Arthrobacter liuii</name>
    <dbReference type="NCBI Taxonomy" id="1476996"/>
    <lineage>
        <taxon>Bacteria</taxon>
        <taxon>Bacillati</taxon>
        <taxon>Actinomycetota</taxon>
        <taxon>Actinomycetes</taxon>
        <taxon>Micrococcales</taxon>
        <taxon>Micrococcaceae</taxon>
        <taxon>Arthrobacter</taxon>
    </lineage>
</organism>
<dbReference type="EMBL" id="BMFW01000002">
    <property type="protein sequence ID" value="GGH90639.1"/>
    <property type="molecule type" value="Genomic_DNA"/>
</dbReference>